<evidence type="ECO:0008006" key="4">
    <source>
        <dbReference type="Google" id="ProtNLM"/>
    </source>
</evidence>
<feature type="compositionally biased region" description="Low complexity" evidence="1">
    <location>
        <begin position="16"/>
        <end position="26"/>
    </location>
</feature>
<feature type="region of interest" description="Disordered" evidence="1">
    <location>
        <begin position="1"/>
        <end position="26"/>
    </location>
</feature>
<dbReference type="AlphaFoldDB" id="A0A1L3I671"/>
<evidence type="ECO:0000313" key="3">
    <source>
        <dbReference type="Proteomes" id="UP000183859"/>
    </source>
</evidence>
<dbReference type="KEGG" id="php:PhaeoP97_02101"/>
<accession>A0A1L3I671</accession>
<reference evidence="3" key="1">
    <citation type="submission" date="2016-07" db="EMBL/GenBank/DDBJ databases">
        <title>Phaeobacter portensis sp. nov., a tropodithietic acid producing bacterium isolated from a German harbor.</title>
        <authorList>
            <person name="Freese H.M."/>
            <person name="Bunk B."/>
            <person name="Breider S."/>
            <person name="Brinkhoff T."/>
        </authorList>
    </citation>
    <scope>NUCLEOTIDE SEQUENCE [LARGE SCALE GENOMIC DNA]</scope>
    <source>
        <strain evidence="3">P97</strain>
    </source>
</reference>
<keyword evidence="3" id="KW-1185">Reference proteome</keyword>
<dbReference type="InterPro" id="IPR018691">
    <property type="entry name" value="DUF2188"/>
</dbReference>
<protein>
    <recommendedName>
        <fullName evidence="4">DUF2188 domain-containing protein</fullName>
    </recommendedName>
</protein>
<dbReference type="Proteomes" id="UP000183859">
    <property type="component" value="Chromosome"/>
</dbReference>
<feature type="region of interest" description="Disordered" evidence="1">
    <location>
        <begin position="44"/>
        <end position="74"/>
    </location>
</feature>
<dbReference type="RefSeq" id="WP_072504993.1">
    <property type="nucleotide sequence ID" value="NZ_CP016364.1"/>
</dbReference>
<dbReference type="OrthoDB" id="8858565at2"/>
<name>A0A1L3I671_9RHOB</name>
<evidence type="ECO:0000313" key="2">
    <source>
        <dbReference type="EMBL" id="APG47501.1"/>
    </source>
</evidence>
<gene>
    <name evidence="2" type="ORF">PhaeoP97_02101</name>
</gene>
<proteinExistence type="predicted"/>
<sequence length="74" mass="8294">MAHKSFHVTPKDGKWAVRSSGSSRAARVVNTQKEAIDIAREKAKRDGSELYVHGRNGRIRERSTYGKDPYPPKG</sequence>
<dbReference type="Pfam" id="PF09954">
    <property type="entry name" value="DUF2188"/>
    <property type="match status" value="1"/>
</dbReference>
<evidence type="ECO:0000256" key="1">
    <source>
        <dbReference type="SAM" id="MobiDB-lite"/>
    </source>
</evidence>
<dbReference type="EMBL" id="CP016364">
    <property type="protein sequence ID" value="APG47501.1"/>
    <property type="molecule type" value="Genomic_DNA"/>
</dbReference>
<organism evidence="2 3">
    <name type="scientific">Phaeobacter porticola</name>
    <dbReference type="NCBI Taxonomy" id="1844006"/>
    <lineage>
        <taxon>Bacteria</taxon>
        <taxon>Pseudomonadati</taxon>
        <taxon>Pseudomonadota</taxon>
        <taxon>Alphaproteobacteria</taxon>
        <taxon>Rhodobacterales</taxon>
        <taxon>Roseobacteraceae</taxon>
        <taxon>Phaeobacter</taxon>
    </lineage>
</organism>